<dbReference type="STRING" id="70667.A0A183S8V7"/>
<keyword evidence="2 3" id="KW-0808">Transferase</keyword>
<keyword evidence="1 3" id="KW-0328">Glycosyltransferase</keyword>
<evidence type="ECO:0000256" key="2">
    <source>
        <dbReference type="ARBA" id="ARBA00022679"/>
    </source>
</evidence>
<keyword evidence="4" id="KW-0472">Membrane</keyword>
<evidence type="ECO:0000313" key="8">
    <source>
        <dbReference type="WBParaSite" id="SSLN_0000068601-mRNA-1"/>
    </source>
</evidence>
<dbReference type="InterPro" id="IPR027350">
    <property type="entry name" value="GT23_dom"/>
</dbReference>
<evidence type="ECO:0000313" key="7">
    <source>
        <dbReference type="Proteomes" id="UP000275846"/>
    </source>
</evidence>
<gene>
    <name evidence="6" type="ORF">SSLN_LOCUS655</name>
</gene>
<reference evidence="8" key="1">
    <citation type="submission" date="2016-06" db="UniProtKB">
        <authorList>
            <consortium name="WormBaseParasite"/>
        </authorList>
    </citation>
    <scope>IDENTIFICATION</scope>
</reference>
<dbReference type="InterPro" id="IPR045573">
    <property type="entry name" value="Fut8_N_cat"/>
</dbReference>
<feature type="transmembrane region" description="Helical" evidence="4">
    <location>
        <begin position="7"/>
        <end position="25"/>
    </location>
</feature>
<dbReference type="PANTHER" id="PTHR13132:SF29">
    <property type="entry name" value="ALPHA-(1,6)-FUCOSYLTRANSFERASE"/>
    <property type="match status" value="1"/>
</dbReference>
<dbReference type="WBParaSite" id="SSLN_0000068601-mRNA-1">
    <property type="protein sequence ID" value="SSLN_0000068601-mRNA-1"/>
    <property type="gene ID" value="SSLN_0000068601"/>
</dbReference>
<evidence type="ECO:0000313" key="6">
    <source>
        <dbReference type="EMBL" id="VDL85972.1"/>
    </source>
</evidence>
<evidence type="ECO:0000256" key="1">
    <source>
        <dbReference type="ARBA" id="ARBA00022676"/>
    </source>
</evidence>
<dbReference type="GO" id="GO:0046921">
    <property type="term" value="F:alpha-(1-&gt;6)-fucosyltransferase activity"/>
    <property type="evidence" value="ECO:0007669"/>
    <property type="project" value="TreeGrafter"/>
</dbReference>
<dbReference type="GO" id="GO:0006487">
    <property type="term" value="P:protein N-linked glycosylation"/>
    <property type="evidence" value="ECO:0007669"/>
    <property type="project" value="TreeGrafter"/>
</dbReference>
<evidence type="ECO:0000259" key="5">
    <source>
        <dbReference type="PROSITE" id="PS51659"/>
    </source>
</evidence>
<dbReference type="AlphaFoldDB" id="A0A183S8V7"/>
<dbReference type="PANTHER" id="PTHR13132">
    <property type="entry name" value="ALPHA- 1,6 -FUCOSYLTRANSFERASE"/>
    <property type="match status" value="1"/>
</dbReference>
<dbReference type="PROSITE" id="PS51659">
    <property type="entry name" value="GT23"/>
    <property type="match status" value="1"/>
</dbReference>
<keyword evidence="7" id="KW-1185">Reference proteome</keyword>
<dbReference type="EMBL" id="UYSU01000562">
    <property type="protein sequence ID" value="VDL85972.1"/>
    <property type="molecule type" value="Genomic_DNA"/>
</dbReference>
<name>A0A183S8V7_SCHSO</name>
<dbReference type="OrthoDB" id="6435034at2759"/>
<accession>A0A183S8V7</accession>
<evidence type="ECO:0000256" key="3">
    <source>
        <dbReference type="PROSITE-ProRule" id="PRU00992"/>
    </source>
</evidence>
<organism evidence="8">
    <name type="scientific">Schistocephalus solidus</name>
    <name type="common">Tapeworm</name>
    <dbReference type="NCBI Taxonomy" id="70667"/>
    <lineage>
        <taxon>Eukaryota</taxon>
        <taxon>Metazoa</taxon>
        <taxon>Spiralia</taxon>
        <taxon>Lophotrochozoa</taxon>
        <taxon>Platyhelminthes</taxon>
        <taxon>Cestoda</taxon>
        <taxon>Eucestoda</taxon>
        <taxon>Diphyllobothriidea</taxon>
        <taxon>Diphyllobothriidae</taxon>
        <taxon>Schistocephalus</taxon>
    </lineage>
</organism>
<keyword evidence="4" id="KW-1133">Transmembrane helix</keyword>
<keyword evidence="4" id="KW-0812">Transmembrane</keyword>
<feature type="domain" description="GT23" evidence="5">
    <location>
        <begin position="140"/>
        <end position="348"/>
    </location>
</feature>
<comment type="similarity">
    <text evidence="3">Belongs to the glycosyltransferase 23 family.</text>
</comment>
<reference evidence="6 7" key="2">
    <citation type="submission" date="2018-11" db="EMBL/GenBank/DDBJ databases">
        <authorList>
            <consortium name="Pathogen Informatics"/>
        </authorList>
    </citation>
    <scope>NUCLEOTIDE SEQUENCE [LARGE SCALE GENOMIC DNA]</scope>
    <source>
        <strain evidence="6 7">NST_G2</strain>
    </source>
</reference>
<dbReference type="Proteomes" id="UP000275846">
    <property type="component" value="Unassembled WGS sequence"/>
</dbReference>
<evidence type="ECO:0000256" key="4">
    <source>
        <dbReference type="SAM" id="Phobius"/>
    </source>
</evidence>
<proteinExistence type="inferred from homology"/>
<dbReference type="Pfam" id="PF19745">
    <property type="entry name" value="FUT8_N_cat"/>
    <property type="match status" value="1"/>
</dbReference>
<protein>
    <submittedName>
        <fullName evidence="8">GT23 domain-containing protein</fullName>
    </submittedName>
</protein>
<feature type="region of interest" description="Important for donor substrate binding" evidence="3">
    <location>
        <begin position="301"/>
        <end position="302"/>
    </location>
</feature>
<sequence>MISRVRLLVPGLLFLFTTIYIYIFLLTNIKPTARTVRVAPTLDDVLQSSQRHRHSYGHLPPAEGVNRSALLGLSRQLLQRRALRFVHESRYLIGSKLRKWKTEKTLPPGEELLLERFEELSLVRNLCALSFRQHPTDCKRAKFLVMDINKRCGFGCQIHHVVHCFVLAYATNRTLLLSNSKWSYSNHGFSSVFEDFSSCRATAAGSTVVWGSASFGSARAVFCPIVEHVHPLPAYAHPAVPAAFADRLSQLHGAPHVWFVGQLLSYVMRPRGGQESAQLQQVLASMRGDQRKDIVVGLHVRRTDKVCHSSVLFCYPSTDSSVLVVDGVRCVSHCMVTPGLVTCVWISL</sequence>